<evidence type="ECO:0000313" key="4">
    <source>
        <dbReference type="Proteomes" id="UP000294063"/>
    </source>
</evidence>
<evidence type="ECO:0000313" key="3">
    <source>
        <dbReference type="EMBL" id="RYU65827.1"/>
    </source>
</evidence>
<dbReference type="Proteomes" id="UP000294063">
    <property type="component" value="Unassembled WGS sequence"/>
</dbReference>
<sequence>MQPLMVLNSPKVTVSGDSSGGGSLIGAPIYWPLPSCPKGYLPMIGQAFDKVAYPELALVYPDGFLPDSREDYFRIASEGQEPLTRQEQSVQPLGFVGDDLGDHYHPIQYNAAASHGGSRLAGYTNVTSSYSKSTGAASAGTPTGVITGTDVETRPRSLLWNCITRAE</sequence>
<dbReference type="SUPFAM" id="SSF88874">
    <property type="entry name" value="Receptor-binding domain of short tail fibre protein gp12"/>
    <property type="match status" value="1"/>
</dbReference>
<dbReference type="PANTHER" id="PTHR35191:SF1">
    <property type="entry name" value="PROPHAGE SIDE TAIL FIBER PROTEIN HOMOLOG STFQ-RELATED"/>
    <property type="match status" value="1"/>
</dbReference>
<evidence type="ECO:0000259" key="1">
    <source>
        <dbReference type="Pfam" id="PF07484"/>
    </source>
</evidence>
<dbReference type="AlphaFoldDB" id="A0A4Q5KWL4"/>
<evidence type="ECO:0000313" key="5">
    <source>
        <dbReference type="Proteomes" id="UP000294166"/>
    </source>
</evidence>
<organism evidence="2 4">
    <name type="scientific">Aliivibrio finisterrensis</name>
    <dbReference type="NCBI Taxonomy" id="511998"/>
    <lineage>
        <taxon>Bacteria</taxon>
        <taxon>Pseudomonadati</taxon>
        <taxon>Pseudomonadota</taxon>
        <taxon>Gammaproteobacteria</taxon>
        <taxon>Vibrionales</taxon>
        <taxon>Vibrionaceae</taxon>
        <taxon>Aliivibrio</taxon>
    </lineage>
</organism>
<name>A0A4Q5KWL4_9GAMM</name>
<dbReference type="Pfam" id="PF07484">
    <property type="entry name" value="Collar"/>
    <property type="match status" value="1"/>
</dbReference>
<evidence type="ECO:0000313" key="2">
    <source>
        <dbReference type="EMBL" id="RYU53320.1"/>
    </source>
</evidence>
<dbReference type="Proteomes" id="UP000294166">
    <property type="component" value="Unassembled WGS sequence"/>
</dbReference>
<reference evidence="4 5" key="1">
    <citation type="submission" date="2019-02" db="EMBL/GenBank/DDBJ databases">
        <title>Genome sequences of Aliivibrio finisterrensis strains from farmed Atlantic salmon.</title>
        <authorList>
            <person name="Bowman J.P."/>
        </authorList>
    </citation>
    <scope>NUCLEOTIDE SEQUENCE [LARGE SCALE GENOMIC DNA]</scope>
    <source>
        <strain evidence="3 5">A21</strain>
        <strain evidence="2 4">A46</strain>
    </source>
</reference>
<accession>A0A4Q5KWL4</accession>
<dbReference type="PANTHER" id="PTHR35191">
    <property type="entry name" value="PROPHAGE SIDE TAIL FIBER PROTEIN HOMOLOG STFQ-RELATED"/>
    <property type="match status" value="1"/>
</dbReference>
<feature type="domain" description="Phage tail collar" evidence="1">
    <location>
        <begin position="26"/>
        <end position="69"/>
    </location>
</feature>
<dbReference type="RefSeq" id="WP_130066357.1">
    <property type="nucleotide sequence ID" value="NZ_SEZK01000004.1"/>
</dbReference>
<proteinExistence type="predicted"/>
<comment type="caution">
    <text evidence="2">The sequence shown here is derived from an EMBL/GenBank/DDBJ whole genome shotgun (WGS) entry which is preliminary data.</text>
</comment>
<dbReference type="EMBL" id="SEZN01000006">
    <property type="protein sequence ID" value="RYU65827.1"/>
    <property type="molecule type" value="Genomic_DNA"/>
</dbReference>
<dbReference type="InterPro" id="IPR037053">
    <property type="entry name" value="Phage_tail_collar_dom_sf"/>
</dbReference>
<dbReference type="InterPro" id="IPR011083">
    <property type="entry name" value="Phage_tail_collar_dom"/>
</dbReference>
<gene>
    <name evidence="3" type="ORF">ERW53_04635</name>
    <name evidence="2" type="ORF">ERW57_04115</name>
</gene>
<dbReference type="InterPro" id="IPR051934">
    <property type="entry name" value="Phage_Tail_Fiber_Structural"/>
</dbReference>
<keyword evidence="5" id="KW-1185">Reference proteome</keyword>
<dbReference type="EMBL" id="SEZK01000004">
    <property type="protein sequence ID" value="RYU53320.1"/>
    <property type="molecule type" value="Genomic_DNA"/>
</dbReference>
<dbReference type="Gene3D" id="3.90.1340.10">
    <property type="entry name" value="Phage tail collar domain"/>
    <property type="match status" value="1"/>
</dbReference>
<protein>
    <submittedName>
        <fullName evidence="2">Tail fiber protein</fullName>
    </submittedName>
</protein>